<name>A0A0A9AMX5_ARUDO</name>
<dbReference type="AlphaFoldDB" id="A0A0A9AMX5"/>
<reference evidence="1" key="1">
    <citation type="submission" date="2014-09" db="EMBL/GenBank/DDBJ databases">
        <authorList>
            <person name="Magalhaes I.L.F."/>
            <person name="Oliveira U."/>
            <person name="Santos F.R."/>
            <person name="Vidigal T.H.D.A."/>
            <person name="Brescovit A.D."/>
            <person name="Santos A.J."/>
        </authorList>
    </citation>
    <scope>NUCLEOTIDE SEQUENCE</scope>
    <source>
        <tissue evidence="1">Shoot tissue taken approximately 20 cm above the soil surface</tissue>
    </source>
</reference>
<protein>
    <submittedName>
        <fullName evidence="1">Uncharacterized protein</fullName>
    </submittedName>
</protein>
<sequence length="32" mass="3708">MLFPRTFYGHTSAGTYNACNIPMQCLDWLKNN</sequence>
<accession>A0A0A9AMX5</accession>
<organism evidence="1">
    <name type="scientific">Arundo donax</name>
    <name type="common">Giant reed</name>
    <name type="synonym">Donax arundinaceus</name>
    <dbReference type="NCBI Taxonomy" id="35708"/>
    <lineage>
        <taxon>Eukaryota</taxon>
        <taxon>Viridiplantae</taxon>
        <taxon>Streptophyta</taxon>
        <taxon>Embryophyta</taxon>
        <taxon>Tracheophyta</taxon>
        <taxon>Spermatophyta</taxon>
        <taxon>Magnoliopsida</taxon>
        <taxon>Liliopsida</taxon>
        <taxon>Poales</taxon>
        <taxon>Poaceae</taxon>
        <taxon>PACMAD clade</taxon>
        <taxon>Arundinoideae</taxon>
        <taxon>Arundineae</taxon>
        <taxon>Arundo</taxon>
    </lineage>
</organism>
<dbReference type="EMBL" id="GBRH01247615">
    <property type="protein sequence ID" value="JAD50280.1"/>
    <property type="molecule type" value="Transcribed_RNA"/>
</dbReference>
<proteinExistence type="predicted"/>
<evidence type="ECO:0000313" key="1">
    <source>
        <dbReference type="EMBL" id="JAD50280.1"/>
    </source>
</evidence>
<reference evidence="1" key="2">
    <citation type="journal article" date="2015" name="Data Brief">
        <title>Shoot transcriptome of the giant reed, Arundo donax.</title>
        <authorList>
            <person name="Barrero R.A."/>
            <person name="Guerrero F.D."/>
            <person name="Moolhuijzen P."/>
            <person name="Goolsby J.A."/>
            <person name="Tidwell J."/>
            <person name="Bellgard S.E."/>
            <person name="Bellgard M.I."/>
        </authorList>
    </citation>
    <scope>NUCLEOTIDE SEQUENCE</scope>
    <source>
        <tissue evidence="1">Shoot tissue taken approximately 20 cm above the soil surface</tissue>
    </source>
</reference>